<comment type="caution">
    <text evidence="1">The sequence shown here is derived from an EMBL/GenBank/DDBJ whole genome shotgun (WGS) entry which is preliminary data.</text>
</comment>
<organism evidence="1 2">
    <name type="scientific">Actinoplanes cyaneus</name>
    <dbReference type="NCBI Taxonomy" id="52696"/>
    <lineage>
        <taxon>Bacteria</taxon>
        <taxon>Bacillati</taxon>
        <taxon>Actinomycetota</taxon>
        <taxon>Actinomycetes</taxon>
        <taxon>Micromonosporales</taxon>
        <taxon>Micromonosporaceae</taxon>
        <taxon>Actinoplanes</taxon>
    </lineage>
</organism>
<dbReference type="RefSeq" id="WP_203738613.1">
    <property type="nucleotide sequence ID" value="NZ_BAAAUC010000013.1"/>
</dbReference>
<sequence>MTPPDLTLPQPERDPARHWLLYAAAERNPDRFRPIPLDEAATRLGPAAAGGEVDRRTPGDRSLVVISRQRATAIADLLDELALRLAPGVEVPAVQSDGSLSRLAKELADDMLRRSA</sequence>
<evidence type="ECO:0000313" key="1">
    <source>
        <dbReference type="EMBL" id="GID63153.1"/>
    </source>
</evidence>
<protein>
    <submittedName>
        <fullName evidence="1">Uncharacterized protein</fullName>
    </submittedName>
</protein>
<dbReference type="EMBL" id="BOMH01000007">
    <property type="protein sequence ID" value="GID63153.1"/>
    <property type="molecule type" value="Genomic_DNA"/>
</dbReference>
<reference evidence="1" key="1">
    <citation type="submission" date="2021-01" db="EMBL/GenBank/DDBJ databases">
        <title>Whole genome shotgun sequence of Actinoplanes cyaneus NBRC 14990.</title>
        <authorList>
            <person name="Komaki H."/>
            <person name="Tamura T."/>
        </authorList>
    </citation>
    <scope>NUCLEOTIDE SEQUENCE</scope>
    <source>
        <strain evidence="1">NBRC 14990</strain>
    </source>
</reference>
<keyword evidence="2" id="KW-1185">Reference proteome</keyword>
<proteinExistence type="predicted"/>
<name>A0A919ICN3_9ACTN</name>
<evidence type="ECO:0000313" key="2">
    <source>
        <dbReference type="Proteomes" id="UP000619479"/>
    </source>
</evidence>
<accession>A0A919ICN3</accession>
<dbReference type="AlphaFoldDB" id="A0A919ICN3"/>
<dbReference type="Proteomes" id="UP000619479">
    <property type="component" value="Unassembled WGS sequence"/>
</dbReference>
<gene>
    <name evidence="1" type="ORF">Acy02nite_10340</name>
</gene>